<dbReference type="Proteomes" id="UP000679749">
    <property type="component" value="Unassembled WGS sequence"/>
</dbReference>
<dbReference type="PROSITE" id="PS50980">
    <property type="entry name" value="COA_CT_NTER"/>
    <property type="match status" value="1"/>
</dbReference>
<dbReference type="RefSeq" id="WP_213119673.1">
    <property type="nucleotide sequence ID" value="NZ_JAGYPF010000004.1"/>
</dbReference>
<accession>A0A942U825</accession>
<name>A0A942U825_9BACI</name>
<dbReference type="Pfam" id="PF01039">
    <property type="entry name" value="Carboxyl_trans"/>
    <property type="match status" value="1"/>
</dbReference>
<proteinExistence type="predicted"/>
<evidence type="ECO:0000259" key="1">
    <source>
        <dbReference type="PROSITE" id="PS50980"/>
    </source>
</evidence>
<sequence length="531" mass="58435">MNSDVYRRVHVTEKKQGYMDDLLRELSEKKSSKLDEQREEAVQKQHSKGKLTARERINLLLDEGTFIEFGMLVQHKGMEMMEGKDAPADGVITGIGEVESRTAAVCAMDVTVLGGSMGRKGMQKIERIIKMAKDSGYPVVLLMEGGGHRIQEGLDAQEFAIETHLTAFADLALMSGWVPLVCGIMGPGFAGPANFASLCDFVPIVKDGTMGIAGPKLVKAAIGEDLSKEELGGAVFQTQRTGMADLVVENEEECIREIKRYLSYLPSNASQSSPRVPNQQLLNQVNPELLSVIPESLNRGYDMRKILNFIFDKDSIYELKPQYAKNIITAFARIDGRTVGIIANQPRYLGGIMDAAACTKAARFVSLCDAFHLPLITFIDVAGFLPGQQSELAGLVRKSGKLQYEIAQVTVPKISVVVRKAYGFAYLVLANQSNYQIAWPTAEICAMSIEGAVEVAYSRELEGVENKEEKRQELISKFRSQTGAIRGAEGFGVDDVVNPLDTRYFIAKTLERLPQQLPLQVPPRKHGISPI</sequence>
<keyword evidence="4" id="KW-1185">Reference proteome</keyword>
<gene>
    <name evidence="3" type="ORF">KHA99_22390</name>
</gene>
<feature type="domain" description="CoA carboxyltransferase N-terminal" evidence="1">
    <location>
        <begin position="19"/>
        <end position="277"/>
    </location>
</feature>
<dbReference type="InterPro" id="IPR051047">
    <property type="entry name" value="AccD/PCCB"/>
</dbReference>
<dbReference type="AlphaFoldDB" id="A0A942U825"/>
<dbReference type="EMBL" id="JAGYPF010000004">
    <property type="protein sequence ID" value="MBS4215195.1"/>
    <property type="molecule type" value="Genomic_DNA"/>
</dbReference>
<organism evidence="3 4">
    <name type="scientific">Neobacillus rhizophilus</name>
    <dbReference type="NCBI Taxonomy" id="2833579"/>
    <lineage>
        <taxon>Bacteria</taxon>
        <taxon>Bacillati</taxon>
        <taxon>Bacillota</taxon>
        <taxon>Bacilli</taxon>
        <taxon>Bacillales</taxon>
        <taxon>Bacillaceae</taxon>
        <taxon>Neobacillus</taxon>
    </lineage>
</organism>
<comment type="caution">
    <text evidence="3">The sequence shown here is derived from an EMBL/GenBank/DDBJ whole genome shotgun (WGS) entry which is preliminary data.</text>
</comment>
<reference evidence="3" key="1">
    <citation type="submission" date="2021-05" db="EMBL/GenBank/DDBJ databases">
        <title>Novel Bacillus species.</title>
        <authorList>
            <person name="Liu G."/>
        </authorList>
    </citation>
    <scope>NUCLEOTIDE SEQUENCE</scope>
    <source>
        <strain evidence="3">FJAT-49825</strain>
    </source>
</reference>
<dbReference type="InterPro" id="IPR011763">
    <property type="entry name" value="COA_CT_C"/>
</dbReference>
<dbReference type="PANTHER" id="PTHR43842:SF2">
    <property type="entry name" value="PROPIONYL-COA CARBOXYLASE BETA CHAIN, MITOCHONDRIAL"/>
    <property type="match status" value="1"/>
</dbReference>
<evidence type="ECO:0000313" key="3">
    <source>
        <dbReference type="EMBL" id="MBS4215195.1"/>
    </source>
</evidence>
<evidence type="ECO:0000313" key="4">
    <source>
        <dbReference type="Proteomes" id="UP000679749"/>
    </source>
</evidence>
<dbReference type="Gene3D" id="3.90.226.10">
    <property type="entry name" value="2-enoyl-CoA Hydratase, Chain A, domain 1"/>
    <property type="match status" value="2"/>
</dbReference>
<feature type="domain" description="CoA carboxyltransferase C-terminal" evidence="2">
    <location>
        <begin position="288"/>
        <end position="512"/>
    </location>
</feature>
<dbReference type="InterPro" id="IPR029045">
    <property type="entry name" value="ClpP/crotonase-like_dom_sf"/>
</dbReference>
<dbReference type="InterPro" id="IPR011762">
    <property type="entry name" value="COA_CT_N"/>
</dbReference>
<dbReference type="SUPFAM" id="SSF52096">
    <property type="entry name" value="ClpP/crotonase"/>
    <property type="match status" value="2"/>
</dbReference>
<dbReference type="PROSITE" id="PS50989">
    <property type="entry name" value="COA_CT_CTER"/>
    <property type="match status" value="1"/>
</dbReference>
<evidence type="ECO:0008006" key="5">
    <source>
        <dbReference type="Google" id="ProtNLM"/>
    </source>
</evidence>
<protein>
    <recommendedName>
        <fullName evidence="5">Acyl-CoA carboxylase subunit beta</fullName>
    </recommendedName>
</protein>
<dbReference type="GO" id="GO:0004658">
    <property type="term" value="F:propionyl-CoA carboxylase activity"/>
    <property type="evidence" value="ECO:0007669"/>
    <property type="project" value="TreeGrafter"/>
</dbReference>
<dbReference type="InterPro" id="IPR034733">
    <property type="entry name" value="AcCoA_carboxyl_beta"/>
</dbReference>
<dbReference type="PANTHER" id="PTHR43842">
    <property type="entry name" value="PROPIONYL-COA CARBOXYLASE BETA CHAIN"/>
    <property type="match status" value="1"/>
</dbReference>
<evidence type="ECO:0000259" key="2">
    <source>
        <dbReference type="PROSITE" id="PS50989"/>
    </source>
</evidence>